<evidence type="ECO:0000313" key="3">
    <source>
        <dbReference type="Proteomes" id="UP000198430"/>
    </source>
</evidence>
<dbReference type="SMART" id="SM00382">
    <property type="entry name" value="AAA"/>
    <property type="match status" value="1"/>
</dbReference>
<protein>
    <recommendedName>
        <fullName evidence="1">AAA+ ATPase domain-containing protein</fullName>
    </recommendedName>
</protein>
<reference evidence="2 3" key="1">
    <citation type="submission" date="2015-11" db="EMBL/GenBank/DDBJ databases">
        <title>Draft genome sequences of new species of the genus Lactobacillus isolated from orchardgrass silage.</title>
        <authorList>
            <person name="Tohno M."/>
            <person name="Tanizawa Y."/>
            <person name="Arita M."/>
        </authorList>
    </citation>
    <scope>NUCLEOTIDE SEQUENCE [LARGE SCALE GENOMIC DNA]</scope>
    <source>
        <strain evidence="2 3">IWT140</strain>
    </source>
</reference>
<accession>A0A1Z5IPS9</accession>
<dbReference type="EMBL" id="BCMH01000007">
    <property type="protein sequence ID" value="GAX03628.1"/>
    <property type="molecule type" value="Genomic_DNA"/>
</dbReference>
<name>A0A1Z5IPS9_9LACO</name>
<evidence type="ECO:0000259" key="1">
    <source>
        <dbReference type="SMART" id="SM00382"/>
    </source>
</evidence>
<organism evidence="2 3">
    <name type="scientific">Secundilactobacillus pentosiphilus</name>
    <dbReference type="NCBI Taxonomy" id="1714682"/>
    <lineage>
        <taxon>Bacteria</taxon>
        <taxon>Bacillati</taxon>
        <taxon>Bacillota</taxon>
        <taxon>Bacilli</taxon>
        <taxon>Lactobacillales</taxon>
        <taxon>Lactobacillaceae</taxon>
        <taxon>Secundilactobacillus</taxon>
    </lineage>
</organism>
<dbReference type="AlphaFoldDB" id="A0A1Z5IPS9"/>
<feature type="domain" description="AAA+ ATPase" evidence="1">
    <location>
        <begin position="38"/>
        <end position="175"/>
    </location>
</feature>
<evidence type="ECO:0000313" key="2">
    <source>
        <dbReference type="EMBL" id="GAX03628.1"/>
    </source>
</evidence>
<proteinExistence type="predicted"/>
<dbReference type="Gene3D" id="3.40.50.300">
    <property type="entry name" value="P-loop containing nucleotide triphosphate hydrolases"/>
    <property type="match status" value="1"/>
</dbReference>
<gene>
    <name evidence="2" type="ORF">IWT140_01233</name>
</gene>
<keyword evidence="3" id="KW-1185">Reference proteome</keyword>
<comment type="caution">
    <text evidence="2">The sequence shown here is derived from an EMBL/GenBank/DDBJ whole genome shotgun (WGS) entry which is preliminary data.</text>
</comment>
<dbReference type="Pfam" id="PF09848">
    <property type="entry name" value="SLFN-g3_helicase"/>
    <property type="match status" value="1"/>
</dbReference>
<dbReference type="InterPro" id="IPR003593">
    <property type="entry name" value="AAA+_ATPase"/>
</dbReference>
<sequence length="408" mass="46744">MQNQATKKLSPFKRPTSQQAALIDQAKDFVRAHLHDTTPAVFVITGDAGTGKSVVLSQLFYDLQQAANHRTSVMANTQNYFMVNHPELLKVYRNIAGELPGLLKKSFQRPTSLINRMNKRHETFDVGVIDESHLLLSQPDHYNNYYGHNHLLSLLKLCHVLVIVFDAHQVLRLKTYWTQDRLKRLLAPYTQKWVHLDHQFRMQADDSLIDWIDHFTGDRTLLPLQASFRHHYDFRIFPDAEKMRQAIVSQNKRVGLSRIVSTTGYLSTLDGGRHFITEGDFRLPWDQYNYTATPWAEIPETINEVGSIYTCQGFDLNYVGLILGPPVKLSADGQKITIDTSKITDSESFKYRADMVDSQTVLAAKVQLTLNAINVLMKRGVMGLYLFAHDPALRQKLSQEYGRLNQQN</sequence>
<dbReference type="InterPro" id="IPR018647">
    <property type="entry name" value="SLFN_3-like_DNA/RNA_helicase"/>
</dbReference>
<dbReference type="RefSeq" id="WP_089088595.1">
    <property type="nucleotide sequence ID" value="NZ_BCMH01000007.1"/>
</dbReference>
<dbReference type="InterPro" id="IPR027417">
    <property type="entry name" value="P-loop_NTPase"/>
</dbReference>
<dbReference type="SUPFAM" id="SSF52540">
    <property type="entry name" value="P-loop containing nucleoside triphosphate hydrolases"/>
    <property type="match status" value="1"/>
</dbReference>
<dbReference type="Proteomes" id="UP000198430">
    <property type="component" value="Unassembled WGS sequence"/>
</dbReference>